<evidence type="ECO:0000256" key="1">
    <source>
        <dbReference type="SAM" id="MobiDB-lite"/>
    </source>
</evidence>
<dbReference type="Proteomes" id="UP000019376">
    <property type="component" value="Unassembled WGS sequence"/>
</dbReference>
<accession>S8B450</accession>
<dbReference type="eggNOG" id="ENOG502SEVN">
    <property type="taxonomic scope" value="Eukaryota"/>
</dbReference>
<feature type="region of interest" description="Disordered" evidence="1">
    <location>
        <begin position="446"/>
        <end position="479"/>
    </location>
</feature>
<protein>
    <submittedName>
        <fullName evidence="2">Uncharacterized protein</fullName>
    </submittedName>
</protein>
<feature type="compositionally biased region" description="Polar residues" evidence="1">
    <location>
        <begin position="330"/>
        <end position="342"/>
    </location>
</feature>
<feature type="region of interest" description="Disordered" evidence="1">
    <location>
        <begin position="507"/>
        <end position="695"/>
    </location>
</feature>
<dbReference type="OrthoDB" id="4207369at2759"/>
<dbReference type="PhylomeDB" id="S8B450"/>
<keyword evidence="3" id="KW-1185">Reference proteome</keyword>
<feature type="compositionally biased region" description="Low complexity" evidence="1">
    <location>
        <begin position="633"/>
        <end position="651"/>
    </location>
</feature>
<proteinExistence type="predicted"/>
<feature type="compositionally biased region" description="Polar residues" evidence="1">
    <location>
        <begin position="557"/>
        <end position="571"/>
    </location>
</feature>
<dbReference type="AlphaFoldDB" id="S8B450"/>
<feature type="compositionally biased region" description="Basic residues" evidence="1">
    <location>
        <begin position="466"/>
        <end position="477"/>
    </location>
</feature>
<organism evidence="2 3">
    <name type="scientific">Penicillium oxalicum (strain 114-2 / CGMCC 5302)</name>
    <name type="common">Penicillium decumbens</name>
    <dbReference type="NCBI Taxonomy" id="933388"/>
    <lineage>
        <taxon>Eukaryota</taxon>
        <taxon>Fungi</taxon>
        <taxon>Dikarya</taxon>
        <taxon>Ascomycota</taxon>
        <taxon>Pezizomycotina</taxon>
        <taxon>Eurotiomycetes</taxon>
        <taxon>Eurotiomycetidae</taxon>
        <taxon>Eurotiales</taxon>
        <taxon>Aspergillaceae</taxon>
        <taxon>Penicillium</taxon>
    </lineage>
</organism>
<sequence length="695" mass="75155">MADETGSPQVLAREPSDSIANETSFRFTPVKALRAIPRLWERKPATPFQTGVKRKLWKRFQTSFSSMQTVDSSAAKDQDALQAAINTSKDAAYVRGVKRLCVATDDVTETNNEGLSLFKTPFLETKWDSEASRKRRKLPESSFEVYQESTASTTQISNIESSQEQHDYVDAGGKLAVKAASPVLFKAPRSPANTSIFREMTTLNSSAETLAQIDSSSTEAKDCAERTAEENDAPKENTDVAPTPTKIVRGPTQAQKVSLVRSALRSTLSGEDAMLLDEFLSKAQAKREAKAAVLENVMEAELAFITPSVEDSPCSTKQTTPRPRRALEDLTTNSPSPTKAQISPSKIHLVVGNEAFDHVNVKPLREDEEEPSPGSPAYRRSARVRAPPAPIPTVHDMTALRRAKGTEFIFLKNTEAQVALTTRRNTKVNRGSAVMPKYVLMAMAQEESSSPGDDTQGGLQPDRVHSGSRKTTSKSRKTVTWNEERMVEYEGGSPVRVSAKRVHVEEYHDAEHDTQTPEESSATALAAKQTEDQETSDPRTSRSKRSRKIEAGKRPSLNDTANEATAASTTPRSRRVRRLGDSAMTSGTVVKTGSGRVSRPPAHLASSAPAPTTSANGGPSTPTKPRRKLVPKSPSSSAASSSTVKAGASSAVDQPHFASGIPTRSTGGLEGAKRKSTGQANAGCTPMPKRVRQRS</sequence>
<dbReference type="STRING" id="933388.S8B450"/>
<dbReference type="HOGENOM" id="CLU_020037_0_0_1"/>
<feature type="region of interest" description="Disordered" evidence="1">
    <location>
        <begin position="310"/>
        <end position="342"/>
    </location>
</feature>
<gene>
    <name evidence="2" type="ORF">PDE_08570</name>
</gene>
<name>S8B450_PENO1</name>
<evidence type="ECO:0000313" key="2">
    <source>
        <dbReference type="EMBL" id="EPS33608.1"/>
    </source>
</evidence>
<feature type="region of interest" description="Disordered" evidence="1">
    <location>
        <begin position="210"/>
        <end position="246"/>
    </location>
</feature>
<feature type="compositionally biased region" description="Basic and acidic residues" evidence="1">
    <location>
        <begin position="219"/>
        <end position="238"/>
    </location>
</feature>
<evidence type="ECO:0000313" key="3">
    <source>
        <dbReference type="Proteomes" id="UP000019376"/>
    </source>
</evidence>
<feature type="compositionally biased region" description="Low complexity" evidence="1">
    <location>
        <begin position="598"/>
        <end position="615"/>
    </location>
</feature>
<dbReference type="EMBL" id="KB644415">
    <property type="protein sequence ID" value="EPS33608.1"/>
    <property type="molecule type" value="Genomic_DNA"/>
</dbReference>
<feature type="region of interest" description="Disordered" evidence="1">
    <location>
        <begin position="363"/>
        <end position="392"/>
    </location>
</feature>
<reference evidence="2 3" key="1">
    <citation type="journal article" date="2013" name="PLoS ONE">
        <title>Genomic and secretomic analyses reveal unique features of the lignocellulolytic enzyme system of Penicillium decumbens.</title>
        <authorList>
            <person name="Liu G."/>
            <person name="Zhang L."/>
            <person name="Wei X."/>
            <person name="Zou G."/>
            <person name="Qin Y."/>
            <person name="Ma L."/>
            <person name="Li J."/>
            <person name="Zheng H."/>
            <person name="Wang S."/>
            <person name="Wang C."/>
            <person name="Xun L."/>
            <person name="Zhao G.-P."/>
            <person name="Zhou Z."/>
            <person name="Qu Y."/>
        </authorList>
    </citation>
    <scope>NUCLEOTIDE SEQUENCE [LARGE SCALE GENOMIC DNA]</scope>
    <source>
        <strain evidence="3">114-2 / CGMCC 5302</strain>
    </source>
</reference>